<sequence>LWAIANKYGISVATLKSLNNLSSDIIYIGQNLKVSGTNNSDNSNNSNSDNNNANNTSTTTYTVKSGDSLWAIANKYGLTVAKLKSLNNLSSNTIYINQTLNVTTNSSSTKIQAPIRLRIQLNQEIHCG</sequence>
<evidence type="ECO:0000313" key="3">
    <source>
        <dbReference type="EMBL" id="AIA93492.1"/>
    </source>
</evidence>
<evidence type="ECO:0000256" key="1">
    <source>
        <dbReference type="SAM" id="MobiDB-lite"/>
    </source>
</evidence>
<feature type="non-terminal residue" evidence="3">
    <location>
        <position position="128"/>
    </location>
</feature>
<accession>A0A060CEY5</accession>
<organism evidence="3">
    <name type="scientific">uncultured Bacillus sp</name>
    <dbReference type="NCBI Taxonomy" id="83428"/>
    <lineage>
        <taxon>Bacteria</taxon>
        <taxon>Bacillati</taxon>
        <taxon>Bacillota</taxon>
        <taxon>Bacilli</taxon>
        <taxon>Bacillales</taxon>
        <taxon>Bacillaceae</taxon>
        <taxon>Bacillus</taxon>
        <taxon>environmental samples</taxon>
    </lineage>
</organism>
<feature type="domain" description="LysM" evidence="2">
    <location>
        <begin position="1"/>
        <end position="34"/>
    </location>
</feature>
<dbReference type="PANTHER" id="PTHR33734">
    <property type="entry name" value="LYSM DOMAIN-CONTAINING GPI-ANCHORED PROTEIN 2"/>
    <property type="match status" value="1"/>
</dbReference>
<dbReference type="InterPro" id="IPR018392">
    <property type="entry name" value="LysM"/>
</dbReference>
<dbReference type="GO" id="GO:0008932">
    <property type="term" value="F:lytic endotransglycosylase activity"/>
    <property type="evidence" value="ECO:0007669"/>
    <property type="project" value="TreeGrafter"/>
</dbReference>
<protein>
    <submittedName>
        <fullName evidence="3">LysM</fullName>
    </submittedName>
</protein>
<feature type="region of interest" description="Disordered" evidence="1">
    <location>
        <begin position="38"/>
        <end position="58"/>
    </location>
</feature>
<dbReference type="InterPro" id="IPR036779">
    <property type="entry name" value="LysM_dom_sf"/>
</dbReference>
<dbReference type="SUPFAM" id="SSF54106">
    <property type="entry name" value="LysM domain"/>
    <property type="match status" value="2"/>
</dbReference>
<dbReference type="Pfam" id="PF01476">
    <property type="entry name" value="LysM"/>
    <property type="match status" value="2"/>
</dbReference>
<dbReference type="AlphaFoldDB" id="A0A060CEY5"/>
<dbReference type="EMBL" id="KF126149">
    <property type="protein sequence ID" value="AIA93492.1"/>
    <property type="molecule type" value="Genomic_DNA"/>
</dbReference>
<dbReference type="SMART" id="SM00257">
    <property type="entry name" value="LysM"/>
    <property type="match status" value="2"/>
</dbReference>
<feature type="non-terminal residue" evidence="3">
    <location>
        <position position="1"/>
    </location>
</feature>
<name>A0A060CEY5_9BACI</name>
<evidence type="ECO:0000259" key="2">
    <source>
        <dbReference type="PROSITE" id="PS51782"/>
    </source>
</evidence>
<dbReference type="Gene3D" id="3.10.350.10">
    <property type="entry name" value="LysM domain"/>
    <property type="match status" value="2"/>
</dbReference>
<dbReference type="CDD" id="cd00118">
    <property type="entry name" value="LysM"/>
    <property type="match status" value="2"/>
</dbReference>
<dbReference type="PANTHER" id="PTHR33734:SF22">
    <property type="entry name" value="MEMBRANE-BOUND LYTIC MUREIN TRANSGLYCOSYLASE D"/>
    <property type="match status" value="1"/>
</dbReference>
<dbReference type="PROSITE" id="PS51782">
    <property type="entry name" value="LYSM"/>
    <property type="match status" value="2"/>
</dbReference>
<proteinExistence type="predicted"/>
<feature type="domain" description="LysM" evidence="2">
    <location>
        <begin position="59"/>
        <end position="102"/>
    </location>
</feature>
<reference evidence="3" key="1">
    <citation type="journal article" date="2013" name="Environ. Microbiol.">
        <title>Seasonally variable intestinal metagenomes of the red palm weevil (Rhynchophorus ferrugineus).</title>
        <authorList>
            <person name="Jia S."/>
            <person name="Zhang X."/>
            <person name="Zhang G."/>
            <person name="Yin A."/>
            <person name="Zhang S."/>
            <person name="Li F."/>
            <person name="Wang L."/>
            <person name="Zhao D."/>
            <person name="Yun Q."/>
            <person name="Tala"/>
            <person name="Wang J."/>
            <person name="Sun G."/>
            <person name="Baabdullah M."/>
            <person name="Yu X."/>
            <person name="Hu S."/>
            <person name="Al-Mssallem I.S."/>
            <person name="Yu J."/>
        </authorList>
    </citation>
    <scope>NUCLEOTIDE SEQUENCE</scope>
</reference>